<feature type="non-terminal residue" evidence="1">
    <location>
        <position position="66"/>
    </location>
</feature>
<reference evidence="1" key="1">
    <citation type="submission" date="2016-05" db="EMBL/GenBank/DDBJ databases">
        <authorList>
            <person name="Lavstsen T."/>
            <person name="Jespersen J.S."/>
        </authorList>
    </citation>
    <scope>NUCLEOTIDE SEQUENCE</scope>
    <source>
        <tissue evidence="1">Brain</tissue>
    </source>
</reference>
<gene>
    <name evidence="1" type="primary">CR392001.1</name>
</gene>
<proteinExistence type="predicted"/>
<dbReference type="AlphaFoldDB" id="A0A1A8JHR8"/>
<name>A0A1A8JHR8_NOTKU</name>
<evidence type="ECO:0000313" key="1">
    <source>
        <dbReference type="EMBL" id="SBR09300.1"/>
    </source>
</evidence>
<organism evidence="1">
    <name type="scientific">Nothobranchius kuhntae</name>
    <name type="common">Beira killifish</name>
    <dbReference type="NCBI Taxonomy" id="321403"/>
    <lineage>
        <taxon>Eukaryota</taxon>
        <taxon>Metazoa</taxon>
        <taxon>Chordata</taxon>
        <taxon>Craniata</taxon>
        <taxon>Vertebrata</taxon>
        <taxon>Euteleostomi</taxon>
        <taxon>Actinopterygii</taxon>
        <taxon>Neopterygii</taxon>
        <taxon>Teleostei</taxon>
        <taxon>Neoteleostei</taxon>
        <taxon>Acanthomorphata</taxon>
        <taxon>Ovalentaria</taxon>
        <taxon>Atherinomorphae</taxon>
        <taxon>Cyprinodontiformes</taxon>
        <taxon>Nothobranchiidae</taxon>
        <taxon>Nothobranchius</taxon>
    </lineage>
</organism>
<dbReference type="EMBL" id="HAED01022541">
    <property type="protein sequence ID" value="SBR09300.1"/>
    <property type="molecule type" value="Transcribed_RNA"/>
</dbReference>
<reference evidence="1" key="2">
    <citation type="submission" date="2016-06" db="EMBL/GenBank/DDBJ databases">
        <title>The genome of a short-lived fish provides insights into sex chromosome evolution and the genetic control of aging.</title>
        <authorList>
            <person name="Reichwald K."/>
            <person name="Felder M."/>
            <person name="Petzold A."/>
            <person name="Koch P."/>
            <person name="Groth M."/>
            <person name="Platzer M."/>
        </authorList>
    </citation>
    <scope>NUCLEOTIDE SEQUENCE</scope>
    <source>
        <tissue evidence="1">Brain</tissue>
    </source>
</reference>
<accession>A0A1A8JHR8</accession>
<protein>
    <submittedName>
        <fullName evidence="1">Uncharacterized protein</fullName>
    </submittedName>
</protein>
<feature type="non-terminal residue" evidence="1">
    <location>
        <position position="1"/>
    </location>
</feature>
<sequence length="66" mass="7426">HRKSLKTHHTLFILFSSGCPPNADFNAHAVKHRGGEAPLFPELCFFLILSADRGRVHYLFVCVCVC</sequence>